<feature type="compositionally biased region" description="Basic and acidic residues" evidence="1">
    <location>
        <begin position="214"/>
        <end position="224"/>
    </location>
</feature>
<keyword evidence="3" id="KW-1185">Reference proteome</keyword>
<feature type="compositionally biased region" description="Pro residues" evidence="1">
    <location>
        <begin position="250"/>
        <end position="259"/>
    </location>
</feature>
<feature type="region of interest" description="Disordered" evidence="1">
    <location>
        <begin position="1"/>
        <end position="57"/>
    </location>
</feature>
<evidence type="ECO:0000313" key="3">
    <source>
        <dbReference type="Proteomes" id="UP000612746"/>
    </source>
</evidence>
<dbReference type="AlphaFoldDB" id="A0A8H7Q8A6"/>
<feature type="region of interest" description="Disordered" evidence="1">
    <location>
        <begin position="172"/>
        <end position="191"/>
    </location>
</feature>
<dbReference type="EMBL" id="JAEPRA010000003">
    <property type="protein sequence ID" value="KAG2187155.1"/>
    <property type="molecule type" value="Genomic_DNA"/>
</dbReference>
<protein>
    <submittedName>
        <fullName evidence="2">Uncharacterized protein</fullName>
    </submittedName>
</protein>
<feature type="compositionally biased region" description="Polar residues" evidence="1">
    <location>
        <begin position="173"/>
        <end position="191"/>
    </location>
</feature>
<accession>A0A8H7Q8A6</accession>
<sequence>MDSEDVHQKENDGDELQIPEDQGDPAQNPPSNQKPQRTPAFANQLPPSVSQQRSKPKRSTNALHLLFLEACKSYVMKDMSLKDEADITKLLKDKRKIWSELKAYCSQQVLQAAKTSIQHELTEQGKEALVDVSPDNEIINMRFDEYEALERSFDDAISEIRYEYYDDLEKRQSTNGSDTVTGKGSVADASSDTFPEGVSIILRLWDQHGHRRSGKDSADSRGDWYYDTNSDGGKYRVSRSAPGRGNYPPRHAPYYPPPGGSYRSRDGYGRGPSPTRDYRDRKDRDDYFRERRYDDRRPPPPPLSPGPEMRRRPREDRMPPPGPGGRYDDRRRDGYMRSDDRFPGRGPPPRGPPSPEREQRQQVGPVHPNLSGRPTRSTYEAPPMPALQQAHPPETPVESNYGYANNYPDANSAYGNGEYNSFKCYYGQYQNQSTSQTYGSQQTIYPTYQGQGVQAQQQQWPQQYMPPLPLKSFASRDYGRHAALPLPTDFMAGASEAPRLSMPEPHQQLGVIKGVIIRDAQGNIGLSNYTFNPL</sequence>
<dbReference type="Proteomes" id="UP000612746">
    <property type="component" value="Unassembled WGS sequence"/>
</dbReference>
<gene>
    <name evidence="2" type="ORF">INT44_004825</name>
</gene>
<dbReference type="OrthoDB" id="5341823at2759"/>
<feature type="compositionally biased region" description="Basic and acidic residues" evidence="1">
    <location>
        <begin position="276"/>
        <end position="298"/>
    </location>
</feature>
<organism evidence="2 3">
    <name type="scientific">Umbelopsis vinacea</name>
    <dbReference type="NCBI Taxonomy" id="44442"/>
    <lineage>
        <taxon>Eukaryota</taxon>
        <taxon>Fungi</taxon>
        <taxon>Fungi incertae sedis</taxon>
        <taxon>Mucoromycota</taxon>
        <taxon>Mucoromycotina</taxon>
        <taxon>Umbelopsidomycetes</taxon>
        <taxon>Umbelopsidales</taxon>
        <taxon>Umbelopsidaceae</taxon>
        <taxon>Umbelopsis</taxon>
    </lineage>
</organism>
<feature type="compositionally biased region" description="Pro residues" evidence="1">
    <location>
        <begin position="345"/>
        <end position="354"/>
    </location>
</feature>
<evidence type="ECO:0000313" key="2">
    <source>
        <dbReference type="EMBL" id="KAG2187155.1"/>
    </source>
</evidence>
<feature type="region of interest" description="Disordered" evidence="1">
    <location>
        <begin position="209"/>
        <end position="404"/>
    </location>
</feature>
<feature type="compositionally biased region" description="Basic and acidic residues" evidence="1">
    <location>
        <begin position="308"/>
        <end position="318"/>
    </location>
</feature>
<comment type="caution">
    <text evidence="2">The sequence shown here is derived from an EMBL/GenBank/DDBJ whole genome shotgun (WGS) entry which is preliminary data.</text>
</comment>
<proteinExistence type="predicted"/>
<reference evidence="2" key="1">
    <citation type="submission" date="2020-12" db="EMBL/GenBank/DDBJ databases">
        <title>Metabolic potential, ecology and presence of endohyphal bacteria is reflected in genomic diversity of Mucoromycotina.</title>
        <authorList>
            <person name="Muszewska A."/>
            <person name="Okrasinska A."/>
            <person name="Steczkiewicz K."/>
            <person name="Drgas O."/>
            <person name="Orlowska M."/>
            <person name="Perlinska-Lenart U."/>
            <person name="Aleksandrzak-Piekarczyk T."/>
            <person name="Szatraj K."/>
            <person name="Zielenkiewicz U."/>
            <person name="Pilsyk S."/>
            <person name="Malc E."/>
            <person name="Mieczkowski P."/>
            <person name="Kruszewska J.S."/>
            <person name="Biernat P."/>
            <person name="Pawlowska J."/>
        </authorList>
    </citation>
    <scope>NUCLEOTIDE SEQUENCE</scope>
    <source>
        <strain evidence="2">WA0000051536</strain>
    </source>
</reference>
<name>A0A8H7Q8A6_9FUNG</name>
<evidence type="ECO:0000256" key="1">
    <source>
        <dbReference type="SAM" id="MobiDB-lite"/>
    </source>
</evidence>
<feature type="compositionally biased region" description="Acidic residues" evidence="1">
    <location>
        <begin position="12"/>
        <end position="23"/>
    </location>
</feature>
<feature type="compositionally biased region" description="Basic and acidic residues" evidence="1">
    <location>
        <begin position="1"/>
        <end position="11"/>
    </location>
</feature>
<feature type="compositionally biased region" description="Basic and acidic residues" evidence="1">
    <location>
        <begin position="326"/>
        <end position="343"/>
    </location>
</feature>